<sequence>MKEMSMAHQVYEPNDSLAPIDLSNYFELILLNKIMFRKHPYHLVKYCYIIQKECRNKFYLYVIGVKGTRPLREKRV</sequence>
<comment type="caution">
    <text evidence="1">The sequence shown here is derived from an EMBL/GenBank/DDBJ whole genome shotgun (WGS) entry which is preliminary data.</text>
</comment>
<proteinExistence type="predicted"/>
<gene>
    <name evidence="1" type="ORF">P4706_18245</name>
</gene>
<dbReference type="RefSeq" id="WP_367407371.1">
    <property type="nucleotide sequence ID" value="NZ_JARNBH010000017.1"/>
</dbReference>
<name>A0AAW9NAZ3_9BACI</name>
<accession>A0AAW9NAZ3</accession>
<organism evidence="1 2">
    <name type="scientific">Peribacillus castrilensis</name>
    <dbReference type="NCBI Taxonomy" id="2897690"/>
    <lineage>
        <taxon>Bacteria</taxon>
        <taxon>Bacillati</taxon>
        <taxon>Bacillota</taxon>
        <taxon>Bacilli</taxon>
        <taxon>Bacillales</taxon>
        <taxon>Bacillaceae</taxon>
        <taxon>Peribacillus</taxon>
    </lineage>
</organism>
<reference evidence="1 2" key="1">
    <citation type="submission" date="2023-03" db="EMBL/GenBank/DDBJ databases">
        <title>Bacillus Genome Sequencing.</title>
        <authorList>
            <person name="Dunlap C."/>
        </authorList>
    </citation>
    <scope>NUCLEOTIDE SEQUENCE [LARGE SCALE GENOMIC DNA]</scope>
    <source>
        <strain evidence="1 2">B-41290</strain>
    </source>
</reference>
<dbReference type="AlphaFoldDB" id="A0AAW9NAZ3"/>
<evidence type="ECO:0000313" key="1">
    <source>
        <dbReference type="EMBL" id="MEC0274996.1"/>
    </source>
</evidence>
<evidence type="ECO:0000313" key="2">
    <source>
        <dbReference type="Proteomes" id="UP001307168"/>
    </source>
</evidence>
<keyword evidence="2" id="KW-1185">Reference proteome</keyword>
<protein>
    <submittedName>
        <fullName evidence="1">Uncharacterized protein</fullName>
    </submittedName>
</protein>
<dbReference type="EMBL" id="JARNBH010000017">
    <property type="protein sequence ID" value="MEC0274996.1"/>
    <property type="molecule type" value="Genomic_DNA"/>
</dbReference>
<dbReference type="Proteomes" id="UP001307168">
    <property type="component" value="Unassembled WGS sequence"/>
</dbReference>